<evidence type="ECO:0000313" key="2">
    <source>
        <dbReference type="Proteomes" id="UP000192801"/>
    </source>
</evidence>
<name>A0A1X0DNV3_9MYCO</name>
<comment type="caution">
    <text evidence="1">The sequence shown here is derived from an EMBL/GenBank/DDBJ whole genome shotgun (WGS) entry which is preliminary data.</text>
</comment>
<accession>A0A1X0DNV3</accession>
<dbReference type="OrthoDB" id="4623481at2"/>
<organism evidence="1 2">
    <name type="scientific">Mycolicibacterium insubricum</name>
    <dbReference type="NCBI Taxonomy" id="444597"/>
    <lineage>
        <taxon>Bacteria</taxon>
        <taxon>Bacillati</taxon>
        <taxon>Actinomycetota</taxon>
        <taxon>Actinomycetes</taxon>
        <taxon>Mycobacteriales</taxon>
        <taxon>Mycobacteriaceae</taxon>
        <taxon>Mycolicibacterium</taxon>
    </lineage>
</organism>
<sequence>MGAPALVDRLAGVLGEAATVTVEPDGALTVAAAGSVASVRVVGIADGLDIVSLNQPLAWDLPCNAKTREQVLRHAAATMLGTVTLVERTEEVAANGDSSGGARRKAPASKVADVMLRYNFPGNGLSDEALRTLILMVLANGADLRADLAS</sequence>
<protein>
    <submittedName>
        <fullName evidence="1">Uncharacterized protein</fullName>
    </submittedName>
</protein>
<reference evidence="1 2" key="1">
    <citation type="submission" date="2016-12" db="EMBL/GenBank/DDBJ databases">
        <title>The new phylogeny of genus Mycobacterium.</title>
        <authorList>
            <person name="Tortoli E."/>
            <person name="Trovato A."/>
            <person name="Cirillo D.M."/>
        </authorList>
    </citation>
    <scope>NUCLEOTIDE SEQUENCE [LARGE SCALE GENOMIC DNA]</scope>
    <source>
        <strain evidence="1 2">DSM 45130</strain>
    </source>
</reference>
<dbReference type="RefSeq" id="WP_083028856.1">
    <property type="nucleotide sequence ID" value="NZ_AP022618.1"/>
</dbReference>
<dbReference type="AlphaFoldDB" id="A0A1X0DNV3"/>
<dbReference type="Proteomes" id="UP000192801">
    <property type="component" value="Unassembled WGS sequence"/>
</dbReference>
<dbReference type="STRING" id="444597.BST26_00515"/>
<keyword evidence="2" id="KW-1185">Reference proteome</keyword>
<gene>
    <name evidence="1" type="ORF">BST26_00515</name>
</gene>
<evidence type="ECO:0000313" key="1">
    <source>
        <dbReference type="EMBL" id="ORA74101.1"/>
    </source>
</evidence>
<dbReference type="EMBL" id="MVHS01000001">
    <property type="protein sequence ID" value="ORA74101.1"/>
    <property type="molecule type" value="Genomic_DNA"/>
</dbReference>
<proteinExistence type="predicted"/>